<comment type="caution">
    <text evidence="2">The sequence shown here is derived from an EMBL/GenBank/DDBJ whole genome shotgun (WGS) entry which is preliminary data.</text>
</comment>
<name>A0A8J5XIF0_DIALT</name>
<reference evidence="2" key="1">
    <citation type="submission" date="2021-05" db="EMBL/GenBank/DDBJ databases">
        <title>The genome of the haptophyte Pavlova lutheri (Diacronema luteri, Pavlovales) - a model for lipid biosynthesis in eukaryotic algae.</title>
        <authorList>
            <person name="Hulatt C.J."/>
            <person name="Posewitz M.C."/>
        </authorList>
    </citation>
    <scope>NUCLEOTIDE SEQUENCE</scope>
    <source>
        <strain evidence="2">NIVA-4/92</strain>
    </source>
</reference>
<organism evidence="2 3">
    <name type="scientific">Diacronema lutheri</name>
    <name type="common">Unicellular marine alga</name>
    <name type="synonym">Monochrysis lutheri</name>
    <dbReference type="NCBI Taxonomy" id="2081491"/>
    <lineage>
        <taxon>Eukaryota</taxon>
        <taxon>Haptista</taxon>
        <taxon>Haptophyta</taxon>
        <taxon>Pavlovophyceae</taxon>
        <taxon>Pavlovales</taxon>
        <taxon>Pavlovaceae</taxon>
        <taxon>Diacronema</taxon>
    </lineage>
</organism>
<proteinExistence type="predicted"/>
<keyword evidence="3" id="KW-1185">Reference proteome</keyword>
<protein>
    <submittedName>
        <fullName evidence="2">Uncharacterized protein</fullName>
    </submittedName>
</protein>
<feature type="compositionally biased region" description="Polar residues" evidence="1">
    <location>
        <begin position="89"/>
        <end position="98"/>
    </location>
</feature>
<evidence type="ECO:0000313" key="3">
    <source>
        <dbReference type="Proteomes" id="UP000751190"/>
    </source>
</evidence>
<evidence type="ECO:0000256" key="1">
    <source>
        <dbReference type="SAM" id="MobiDB-lite"/>
    </source>
</evidence>
<dbReference type="Proteomes" id="UP000751190">
    <property type="component" value="Unassembled WGS sequence"/>
</dbReference>
<accession>A0A8J5XIF0</accession>
<feature type="region of interest" description="Disordered" evidence="1">
    <location>
        <begin position="15"/>
        <end position="98"/>
    </location>
</feature>
<sequence length="186" mass="19514">MAAALCFQRSENAMGAAASARYRQRPASSKDGDASSKDAAAARCAEAERDEFVDADPSRVPGGPRARLRPSKLGDAPDDAHETDRVTAFSPSPDSSRSAQLHGAALITADKVNGWRPPLGVKPRGVGHLVFDSTIAGAKLLTKAAAAHADAAVDGFNTPHKLHGVTSLPARKHAVERVLILDTYDE</sequence>
<dbReference type="AlphaFoldDB" id="A0A8J5XIF0"/>
<dbReference type="EMBL" id="JAGTXO010000005">
    <property type="protein sequence ID" value="KAG8468108.1"/>
    <property type="molecule type" value="Genomic_DNA"/>
</dbReference>
<evidence type="ECO:0000313" key="2">
    <source>
        <dbReference type="EMBL" id="KAG8468108.1"/>
    </source>
</evidence>
<gene>
    <name evidence="2" type="ORF">KFE25_007160</name>
</gene>